<keyword evidence="3" id="KW-1185">Reference proteome</keyword>
<proteinExistence type="predicted"/>
<dbReference type="PANTHER" id="PTHR46162">
    <property type="entry name" value="TRAF-LIKE FAMILY PROTEIN"/>
    <property type="match status" value="1"/>
</dbReference>
<accession>A0A022RQ35</accession>
<dbReference type="Pfam" id="PF22486">
    <property type="entry name" value="MATH_2"/>
    <property type="match status" value="1"/>
</dbReference>
<dbReference type="PANTHER" id="PTHR46162:SF20">
    <property type="entry name" value="UBIQUITIN CARBOXYL-TERMINAL HYDROLASE 7-LIKE ISOFORM X1"/>
    <property type="match status" value="1"/>
</dbReference>
<evidence type="ECO:0000259" key="1">
    <source>
        <dbReference type="PROSITE" id="PS50144"/>
    </source>
</evidence>
<name>A0A022RQ35_ERYGU</name>
<dbReference type="CDD" id="cd00121">
    <property type="entry name" value="MATH"/>
    <property type="match status" value="1"/>
</dbReference>
<evidence type="ECO:0000313" key="3">
    <source>
        <dbReference type="Proteomes" id="UP000030748"/>
    </source>
</evidence>
<evidence type="ECO:0000313" key="2">
    <source>
        <dbReference type="EMBL" id="EYU41030.1"/>
    </source>
</evidence>
<dbReference type="EMBL" id="KI630370">
    <property type="protein sequence ID" value="EYU41030.1"/>
    <property type="molecule type" value="Genomic_DNA"/>
</dbReference>
<reference evidence="2 3" key="1">
    <citation type="journal article" date="2013" name="Proc. Natl. Acad. Sci. U.S.A.">
        <title>Fine-scale variation in meiotic recombination in Mimulus inferred from population shotgun sequencing.</title>
        <authorList>
            <person name="Hellsten U."/>
            <person name="Wright K.M."/>
            <person name="Jenkins J."/>
            <person name="Shu S."/>
            <person name="Yuan Y."/>
            <person name="Wessler S.R."/>
            <person name="Schmutz J."/>
            <person name="Willis J.H."/>
            <person name="Rokhsar D.S."/>
        </authorList>
    </citation>
    <scope>NUCLEOTIDE SEQUENCE [LARGE SCALE GENOMIC DNA]</scope>
    <source>
        <strain evidence="3">cv. DUN x IM62</strain>
    </source>
</reference>
<dbReference type="Gene3D" id="2.60.210.10">
    <property type="entry name" value="Apoptosis, Tumor Necrosis Factor Receptor Associated Protein 2, Chain A"/>
    <property type="match status" value="2"/>
</dbReference>
<dbReference type="Proteomes" id="UP000030748">
    <property type="component" value="Unassembled WGS sequence"/>
</dbReference>
<dbReference type="SUPFAM" id="SSF49599">
    <property type="entry name" value="TRAF domain-like"/>
    <property type="match status" value="2"/>
</dbReference>
<dbReference type="InterPro" id="IPR008974">
    <property type="entry name" value="TRAF-like"/>
</dbReference>
<dbReference type="eggNOG" id="KOG1987">
    <property type="taxonomic scope" value="Eukaryota"/>
</dbReference>
<dbReference type="SMART" id="SM00061">
    <property type="entry name" value="MATH"/>
    <property type="match status" value="1"/>
</dbReference>
<feature type="domain" description="MATH" evidence="1">
    <location>
        <begin position="8"/>
        <end position="140"/>
    </location>
</feature>
<sequence length="233" mass="26342">METRDAPPTHFLIKIESFSLLESNIEFDKYVTKEFKAGKYKWRLIIYPNGEDNGGDNDHVSVNLAMVATSSMPANWEINVMFNIFILNHNSGNYLCSARTRRFHAMKMEWGFSKFISKKILCDPSKGFLVNGNCVFGAEVFVLKSKAVTECLSLKNVLTPYKGNWNISKFSKRGGDSNFWFTNSTRAWGWSSFAEIATINDPSKGFVLNDSCLINIELSIQAIAKRSSPSIFN</sequence>
<dbReference type="InterPro" id="IPR002083">
    <property type="entry name" value="MATH/TRAF_dom"/>
</dbReference>
<gene>
    <name evidence="2" type="ORF">MIMGU_mgv1a022980mg</name>
</gene>
<protein>
    <recommendedName>
        <fullName evidence="1">MATH domain-containing protein</fullName>
    </recommendedName>
</protein>
<dbReference type="AlphaFoldDB" id="A0A022RQ35"/>
<dbReference type="PROSITE" id="PS50144">
    <property type="entry name" value="MATH"/>
    <property type="match status" value="1"/>
</dbReference>
<organism evidence="2 3">
    <name type="scientific">Erythranthe guttata</name>
    <name type="common">Yellow monkey flower</name>
    <name type="synonym">Mimulus guttatus</name>
    <dbReference type="NCBI Taxonomy" id="4155"/>
    <lineage>
        <taxon>Eukaryota</taxon>
        <taxon>Viridiplantae</taxon>
        <taxon>Streptophyta</taxon>
        <taxon>Embryophyta</taxon>
        <taxon>Tracheophyta</taxon>
        <taxon>Spermatophyta</taxon>
        <taxon>Magnoliopsida</taxon>
        <taxon>eudicotyledons</taxon>
        <taxon>Gunneridae</taxon>
        <taxon>Pentapetalae</taxon>
        <taxon>asterids</taxon>
        <taxon>lamiids</taxon>
        <taxon>Lamiales</taxon>
        <taxon>Phrymaceae</taxon>
        <taxon>Erythranthe</taxon>
    </lineage>
</organism>